<evidence type="ECO:0000256" key="1">
    <source>
        <dbReference type="ARBA" id="ARBA00004177"/>
    </source>
</evidence>
<gene>
    <name evidence="9" type="ORF">H920_17632</name>
</gene>
<comment type="subcellular location">
    <subcellularLocation>
        <location evidence="1">Endosome</location>
    </subcellularLocation>
</comment>
<evidence type="ECO:0000256" key="5">
    <source>
        <dbReference type="ARBA" id="ARBA00022927"/>
    </source>
</evidence>
<reference evidence="9 10" key="1">
    <citation type="submission" date="2013-11" db="EMBL/GenBank/DDBJ databases">
        <title>The Damaraland mole rat (Fukomys damarensis) genome and evolution of African mole rats.</title>
        <authorList>
            <person name="Gladyshev V.N."/>
            <person name="Fang X."/>
        </authorList>
    </citation>
    <scope>NUCLEOTIDE SEQUENCE [LARGE SCALE GENOMIC DNA]</scope>
    <source>
        <tissue evidence="9">Liver</tissue>
    </source>
</reference>
<dbReference type="PANTHER" id="PTHR13673:SF0">
    <property type="entry name" value="VPS35 ENDOSOMAL PROTEIN-SORTING FACTOR-LIKE"/>
    <property type="match status" value="1"/>
</dbReference>
<proteinExistence type="inferred from homology"/>
<dbReference type="STRING" id="885580.ENSFDAP00000000598"/>
<keyword evidence="4" id="KW-0967">Endosome</keyword>
<feature type="region of interest" description="Disordered" evidence="8">
    <location>
        <begin position="1010"/>
        <end position="1033"/>
    </location>
</feature>
<feature type="coiled-coil region" evidence="7">
    <location>
        <begin position="749"/>
        <end position="805"/>
    </location>
</feature>
<keyword evidence="7" id="KW-0175">Coiled coil</keyword>
<comment type="similarity">
    <text evidence="2">Belongs to the VPS35L family.</text>
</comment>
<dbReference type="Proteomes" id="UP000028990">
    <property type="component" value="Unassembled WGS sequence"/>
</dbReference>
<protein>
    <recommendedName>
        <fullName evidence="6">VPS35 endosomal protein-sorting factor-like</fullName>
    </recommendedName>
</protein>
<feature type="region of interest" description="Disordered" evidence="8">
    <location>
        <begin position="272"/>
        <end position="297"/>
    </location>
</feature>
<feature type="region of interest" description="Disordered" evidence="8">
    <location>
        <begin position="342"/>
        <end position="376"/>
    </location>
</feature>
<dbReference type="GO" id="GO:0005768">
    <property type="term" value="C:endosome"/>
    <property type="evidence" value="ECO:0007669"/>
    <property type="project" value="UniProtKB-SubCell"/>
</dbReference>
<dbReference type="GO" id="GO:0032456">
    <property type="term" value="P:endocytic recycling"/>
    <property type="evidence" value="ECO:0007669"/>
    <property type="project" value="InterPro"/>
</dbReference>
<keyword evidence="10" id="KW-1185">Reference proteome</keyword>
<organism evidence="9 10">
    <name type="scientific">Fukomys damarensis</name>
    <name type="common">Damaraland mole rat</name>
    <name type="synonym">Cryptomys damarensis</name>
    <dbReference type="NCBI Taxonomy" id="885580"/>
    <lineage>
        <taxon>Eukaryota</taxon>
        <taxon>Metazoa</taxon>
        <taxon>Chordata</taxon>
        <taxon>Craniata</taxon>
        <taxon>Vertebrata</taxon>
        <taxon>Euteleostomi</taxon>
        <taxon>Mammalia</taxon>
        <taxon>Eutheria</taxon>
        <taxon>Euarchontoglires</taxon>
        <taxon>Glires</taxon>
        <taxon>Rodentia</taxon>
        <taxon>Hystricomorpha</taxon>
        <taxon>Bathyergidae</taxon>
        <taxon>Fukomys</taxon>
    </lineage>
</organism>
<feature type="region of interest" description="Disordered" evidence="8">
    <location>
        <begin position="1070"/>
        <end position="1096"/>
    </location>
</feature>
<dbReference type="PANTHER" id="PTHR13673">
    <property type="entry name" value="ESOPHAGEAL CANCER ASSOCIATED PROTEIN"/>
    <property type="match status" value="1"/>
</dbReference>
<dbReference type="eggNOG" id="KOG3682">
    <property type="taxonomic scope" value="Eukaryota"/>
</dbReference>
<evidence type="ECO:0000256" key="4">
    <source>
        <dbReference type="ARBA" id="ARBA00022753"/>
    </source>
</evidence>
<evidence type="ECO:0000256" key="3">
    <source>
        <dbReference type="ARBA" id="ARBA00022448"/>
    </source>
</evidence>
<feature type="compositionally biased region" description="Basic and acidic residues" evidence="8">
    <location>
        <begin position="278"/>
        <end position="290"/>
    </location>
</feature>
<evidence type="ECO:0000313" key="10">
    <source>
        <dbReference type="Proteomes" id="UP000028990"/>
    </source>
</evidence>
<evidence type="ECO:0000256" key="7">
    <source>
        <dbReference type="SAM" id="Coils"/>
    </source>
</evidence>
<name>A0A091CPN2_FUKDA</name>
<feature type="region of interest" description="Disordered" evidence="8">
    <location>
        <begin position="21"/>
        <end position="58"/>
    </location>
</feature>
<keyword evidence="3" id="KW-0813">Transport</keyword>
<accession>A0A091CPN2</accession>
<feature type="compositionally biased region" description="Low complexity" evidence="8">
    <location>
        <begin position="1078"/>
        <end position="1096"/>
    </location>
</feature>
<evidence type="ECO:0000313" key="9">
    <source>
        <dbReference type="EMBL" id="KFO21019.1"/>
    </source>
</evidence>
<dbReference type="Pfam" id="PF16025">
    <property type="entry name" value="CaM_bind"/>
    <property type="match status" value="1"/>
</dbReference>
<evidence type="ECO:0000256" key="2">
    <source>
        <dbReference type="ARBA" id="ARBA00010704"/>
    </source>
</evidence>
<feature type="compositionally biased region" description="Basic and acidic residues" evidence="8">
    <location>
        <begin position="359"/>
        <end position="376"/>
    </location>
</feature>
<dbReference type="InterPro" id="IPR029705">
    <property type="entry name" value="VPS35L"/>
</dbReference>
<evidence type="ECO:0000256" key="6">
    <source>
        <dbReference type="ARBA" id="ARBA00023838"/>
    </source>
</evidence>
<dbReference type="GO" id="GO:0015031">
    <property type="term" value="P:protein transport"/>
    <property type="evidence" value="ECO:0007669"/>
    <property type="project" value="UniProtKB-KW"/>
</dbReference>
<dbReference type="EMBL" id="KN124499">
    <property type="protein sequence ID" value="KFO21019.1"/>
    <property type="molecule type" value="Genomic_DNA"/>
</dbReference>
<evidence type="ECO:0000256" key="8">
    <source>
        <dbReference type="SAM" id="MobiDB-lite"/>
    </source>
</evidence>
<sequence>MSSGLDLRSIWVERRPDEQNWRPVALRAEGSTLESGSDAHSEDQSSPDENSSSRALSSSSYENSQVCIRKTTRSKLLLENQQPTISPSNSLLMALGNDPQCDCGKMEEYEEFCEKTLAGIQETSLSTESVLPSPSESISLIRFHGVAVLSPLLNIEKRKEIQQEKQKALDVEAKKQVNRKKALLTRVQEILENVQVRKAHKASDFDQWEAETVYSNSEVRNLNVPATFPNSLPIPPEHTTLTKFEETPVVSPIDNEDKHLPNGRELARDAEGFNSPEQCDHSNSHTETEAAPKISSAAPKGTLISECLLSRTEEQALPVLVEVIPDPYVMSLQNLMKKSKEYIEREQSRRSLRSSTRRSVNESHSDKENDASKVSECVKEKSPLMGKHCGSAIPDKLSLNKSNVLLQGASSQPGSTNTSVLASFSKVDTPVQTGHPTVPDSEADFKVIPTSITENNVIKSLTGSYAKLPSPELSVSPKMHRRRSRPSSACHILINNPINACELSPKGKEQMVDVIVPDTDEKTSVFETVPKLPIDLAGVCASRTYVSKTATKAMETVAVGKSSQVRQSLGNDLEDKVTQGLAAVEGQLTSEARGTHTMSNTPCPTGPTLQDPYVSSGQCIASQNLGTVSGFRSVSVFEKNSCNSQMELNKSYTVKNPSPLLMQNQRHGQQMDTPMVSCGSEQLLDNSLEKVKRRLDLDLDSMQKENCPCVITTGIAEQERQYLPEKRYPKGSLYIYKNKILETSTKEGEELLQSKMLAFEEMRKRLEEQHAQQLSLLIAEQEREQERLQKEIEEQEKILKEKKVITAEVSELNINHTVELEWRKISDSGLLETVLSQVDSFHTSNSHTSGFTNSALQYSCGSANEVPFYLWGSSTSGVTTLSVPRPFGRGQPRWSQVCNPEVQVKFNKITAVAKGFLTRRLMQTDKLKQLRQTVKDTMEFMRSFQSEAPLRRGIVSAQDASLQERVLAQLRAALYGIHDIFFVMDAAERMCILQHDREVRKEKMLRQMDKMKSPRVALSAATQKSLDRKKYMKHSRHRNYKAEIASCRLEAAPLEFGDYHPLKPITVTESKTKKVSRKGSTSSTSSSSSSSVVDPLSSVLDGTDPLSMFAATADPAAVAAATESSRKKRNGDDNSIVGSDFEPWANKRGEILARYTTTEKLSINLFMGSEKGRTGTATSAMSEKVRTRLEELDDFEEGSQKELLNLTQQDYVNRIEELNQSLKDAWASDQKVKALKIVIQCSKLLSDTSVIQFYPSKFVLITDILDTFGKLVYERIFSMCVDNRSTLPDHFSPENVNDTAKETCLNWFFKIASIRELIPRFYVEASILKCNKFLSKMGISECLPRLTCMIRGIGDPLVSVYARAYLCRVGMEVAPHLKESLNKNFFDFLLTFKQIHGDTVQNQLVVQGVELPSYLPLYSPAMDWIFQCISYHAPEVLLTEMMERCKKLGNNALLLNSVMSAFRAEFVATRSMDFISMIKECDESGFPKHLLFRSLGLNLALADPPESDRLQILNEAWKVITKLKNPQDYINCAEVWVEYTCRHFTKREVNTVLADVIKHMTPDRAFEDSYPQLQSIIKKVIAHFHDFSVLFSVEKFLPFLDMFQKESVRVEVCKYIMEAFIKHQQEPTKDPVILNALLHICKTMHDSVNALTLEDEKRTLAHLINGFIKMVSFGHDFEQQLSFYVESRSMFCNLEPVLVQLIHSVNRLAMETRKVMKGNHSRKTAAFVRVCSRDVSSRALFGFRTSVLSVLTLPLFFSLAADAFFKAAISLVPEVPKMINIDGKMRPSESFLLEFLCNFFSTLLIVPDHPEHGVLFLVRELLNVIQDYTWEDNSDDKIRVCTCVLHLLSAMSQETYLYHIEKVDSNDSLYGGDSKFLAENSKLCETVMAQILEHLKTLAKDEALKRQSLLGLSFFNSILAHGDLRNNKLNQLSVNLWHLAQRHGCADTRTMVKTLEYIKKRSKQPDMNHLTELALRLPLQTRT</sequence>
<keyword evidence="5" id="KW-0653">Protein transport</keyword>